<reference evidence="7 8" key="1">
    <citation type="submission" date="2019-08" db="EMBL/GenBank/DDBJ databases">
        <title>In-depth cultivation of the pig gut microbiome towards novel bacterial diversity and tailored functional studies.</title>
        <authorList>
            <person name="Wylensek D."/>
            <person name="Hitch T.C.A."/>
            <person name="Clavel T."/>
        </authorList>
    </citation>
    <scope>NUCLEOTIDE SEQUENCE [LARGE SCALE GENOMIC DNA]</scope>
    <source>
        <strain evidence="7 8">LKV-178-WT-2G</strain>
    </source>
</reference>
<proteinExistence type="predicted"/>
<dbReference type="RefSeq" id="WP_154459022.1">
    <property type="nucleotide sequence ID" value="NZ_VUMM01000001.1"/>
</dbReference>
<accession>A0A7X2N185</accession>
<evidence type="ECO:0000259" key="6">
    <source>
        <dbReference type="Pfam" id="PF01370"/>
    </source>
</evidence>
<evidence type="ECO:0000256" key="1">
    <source>
        <dbReference type="ARBA" id="ARBA00001911"/>
    </source>
</evidence>
<dbReference type="Proteomes" id="UP000470082">
    <property type="component" value="Unassembled WGS sequence"/>
</dbReference>
<organism evidence="7 8">
    <name type="scientific">Floccifex porci</name>
    <dbReference type="NCBI Taxonomy" id="2606629"/>
    <lineage>
        <taxon>Bacteria</taxon>
        <taxon>Bacillati</taxon>
        <taxon>Bacillota</taxon>
        <taxon>Erysipelotrichia</taxon>
        <taxon>Erysipelotrichales</taxon>
        <taxon>Erysipelotrichaceae</taxon>
        <taxon>Floccifex</taxon>
    </lineage>
</organism>
<evidence type="ECO:0000313" key="8">
    <source>
        <dbReference type="Proteomes" id="UP000470082"/>
    </source>
</evidence>
<dbReference type="PROSITE" id="PS00061">
    <property type="entry name" value="ADH_SHORT"/>
    <property type="match status" value="1"/>
</dbReference>
<keyword evidence="5" id="KW-1133">Transmembrane helix</keyword>
<dbReference type="InterPro" id="IPR044516">
    <property type="entry name" value="UXS-like"/>
</dbReference>
<keyword evidence="3" id="KW-0520">NAD</keyword>
<protein>
    <submittedName>
        <fullName evidence="7">NAD-dependent epimerase/dehydratase family protein</fullName>
    </submittedName>
</protein>
<dbReference type="GO" id="GO:0048040">
    <property type="term" value="F:UDP-glucuronate decarboxylase activity"/>
    <property type="evidence" value="ECO:0007669"/>
    <property type="project" value="TreeGrafter"/>
</dbReference>
<dbReference type="GO" id="GO:0005737">
    <property type="term" value="C:cytoplasm"/>
    <property type="evidence" value="ECO:0007669"/>
    <property type="project" value="TreeGrafter"/>
</dbReference>
<dbReference type="EMBL" id="VUMM01000001">
    <property type="protein sequence ID" value="MSS00547.1"/>
    <property type="molecule type" value="Genomic_DNA"/>
</dbReference>
<evidence type="ECO:0000256" key="2">
    <source>
        <dbReference type="ARBA" id="ARBA00022793"/>
    </source>
</evidence>
<dbReference type="InterPro" id="IPR020904">
    <property type="entry name" value="Sc_DH/Rdtase_CS"/>
</dbReference>
<sequence>MRLLDSKLYKADLEKAVKKADLEKLDGKSIFITGGLGLICSAVIDVLLTYGNVKKIYVGARDETQFFERFGEIDKLSFVKYDALEKLQIDFIPDYIIHGAGLASPELYTSMPVETILSNLNGIHFLLEFAKKNNIKKILYISSSEVYGNKETIESFVEGKYGIINIDNIRSSYSIAKRASEMLCKSYSQEYGVNTTIVRPGHIFGPSARKTDKRISSDFAFKAAKGIKLEMKSSGLQKRSYCYSIDCSIQILYALINGVNGDVYNIGHDKITTVREMAEIYAKAGGVKISSVSPTESELNDFNPMNNSSLDNTKIKKLGYSDTFTVEEGLTHTVKIIKEINCF</sequence>
<comment type="cofactor">
    <cofactor evidence="1">
        <name>NAD(+)</name>
        <dbReference type="ChEBI" id="CHEBI:57540"/>
    </cofactor>
</comment>
<comment type="caution">
    <text evidence="7">The sequence shown here is derived from an EMBL/GenBank/DDBJ whole genome shotgun (WGS) entry which is preliminary data.</text>
</comment>
<evidence type="ECO:0000313" key="7">
    <source>
        <dbReference type="EMBL" id="MSS00547.1"/>
    </source>
</evidence>
<dbReference type="AlphaFoldDB" id="A0A7X2N185"/>
<name>A0A7X2N185_9FIRM</name>
<dbReference type="Pfam" id="PF01370">
    <property type="entry name" value="Epimerase"/>
    <property type="match status" value="1"/>
</dbReference>
<gene>
    <name evidence="7" type="ORF">FYJ50_00195</name>
</gene>
<feature type="transmembrane region" description="Helical" evidence="5">
    <location>
        <begin position="30"/>
        <end position="51"/>
    </location>
</feature>
<keyword evidence="2" id="KW-0210">Decarboxylase</keyword>
<feature type="domain" description="NAD-dependent epimerase/dehydratase" evidence="6">
    <location>
        <begin position="30"/>
        <end position="267"/>
    </location>
</feature>
<keyword evidence="5" id="KW-0812">Transmembrane</keyword>
<dbReference type="PANTHER" id="PTHR43078:SF6">
    <property type="entry name" value="UDP-GLUCURONIC ACID DECARBOXYLASE 1"/>
    <property type="match status" value="1"/>
</dbReference>
<evidence type="ECO:0000256" key="4">
    <source>
        <dbReference type="ARBA" id="ARBA00023239"/>
    </source>
</evidence>
<evidence type="ECO:0000256" key="3">
    <source>
        <dbReference type="ARBA" id="ARBA00023027"/>
    </source>
</evidence>
<dbReference type="InterPro" id="IPR001509">
    <property type="entry name" value="Epimerase_deHydtase"/>
</dbReference>
<keyword evidence="5" id="KW-0472">Membrane</keyword>
<keyword evidence="8" id="KW-1185">Reference proteome</keyword>
<dbReference type="InterPro" id="IPR036291">
    <property type="entry name" value="NAD(P)-bd_dom_sf"/>
</dbReference>
<evidence type="ECO:0000256" key="5">
    <source>
        <dbReference type="SAM" id="Phobius"/>
    </source>
</evidence>
<dbReference type="PANTHER" id="PTHR43078">
    <property type="entry name" value="UDP-GLUCURONIC ACID DECARBOXYLASE-RELATED"/>
    <property type="match status" value="1"/>
</dbReference>
<dbReference type="GO" id="GO:0070403">
    <property type="term" value="F:NAD+ binding"/>
    <property type="evidence" value="ECO:0007669"/>
    <property type="project" value="InterPro"/>
</dbReference>
<dbReference type="GO" id="GO:0042732">
    <property type="term" value="P:D-xylose metabolic process"/>
    <property type="evidence" value="ECO:0007669"/>
    <property type="project" value="InterPro"/>
</dbReference>
<keyword evidence="4" id="KW-0456">Lyase</keyword>
<dbReference type="SUPFAM" id="SSF51735">
    <property type="entry name" value="NAD(P)-binding Rossmann-fold domains"/>
    <property type="match status" value="1"/>
</dbReference>
<dbReference type="Gene3D" id="3.40.50.720">
    <property type="entry name" value="NAD(P)-binding Rossmann-like Domain"/>
    <property type="match status" value="1"/>
</dbReference>